<keyword evidence="5" id="KW-1185">Reference proteome</keyword>
<dbReference type="GO" id="GO:0006508">
    <property type="term" value="P:proteolysis"/>
    <property type="evidence" value="ECO:0007669"/>
    <property type="project" value="InterPro"/>
</dbReference>
<dbReference type="InterPro" id="IPR009003">
    <property type="entry name" value="Peptidase_S1_PA"/>
</dbReference>
<accession>A0A5E4BJN7</accession>
<keyword evidence="1" id="KW-0645">Protease</keyword>
<feature type="compositionally biased region" description="Low complexity" evidence="2">
    <location>
        <begin position="39"/>
        <end position="61"/>
    </location>
</feature>
<feature type="domain" description="Peptidase S1" evidence="3">
    <location>
        <begin position="1"/>
        <end position="293"/>
    </location>
</feature>
<name>A0A5E4BJN7_MARMO</name>
<reference evidence="4" key="1">
    <citation type="submission" date="2019-04" db="EMBL/GenBank/DDBJ databases">
        <authorList>
            <person name="Alioto T."/>
            <person name="Alioto T."/>
        </authorList>
    </citation>
    <scope>NUCLEOTIDE SEQUENCE [LARGE SCALE GENOMIC DNA]</scope>
</reference>
<evidence type="ECO:0000313" key="4">
    <source>
        <dbReference type="EMBL" id="VTJ68842.1"/>
    </source>
</evidence>
<dbReference type="InterPro" id="IPR050850">
    <property type="entry name" value="Peptidase_S1_Elastase_sf"/>
</dbReference>
<dbReference type="PANTHER" id="PTHR24257:SF15">
    <property type="entry name" value="MYELOBLASTIN"/>
    <property type="match status" value="1"/>
</dbReference>
<dbReference type="PANTHER" id="PTHR24257">
    <property type="entry name" value="CHYMOTRYPSIN-LIKE ELASTASE FAMILY MEMBER"/>
    <property type="match status" value="1"/>
</dbReference>
<dbReference type="EMBL" id="CABDUW010000444">
    <property type="protein sequence ID" value="VTJ68842.1"/>
    <property type="molecule type" value="Genomic_DNA"/>
</dbReference>
<gene>
    <name evidence="4" type="ORF">MONAX_5E020846</name>
</gene>
<dbReference type="GO" id="GO:0005615">
    <property type="term" value="C:extracellular space"/>
    <property type="evidence" value="ECO:0007669"/>
    <property type="project" value="TreeGrafter"/>
</dbReference>
<feature type="region of interest" description="Disordered" evidence="2">
    <location>
        <begin position="27"/>
        <end position="61"/>
    </location>
</feature>
<evidence type="ECO:0000256" key="1">
    <source>
        <dbReference type="ARBA" id="ARBA00022825"/>
    </source>
</evidence>
<dbReference type="InterPro" id="IPR001254">
    <property type="entry name" value="Trypsin_dom"/>
</dbReference>
<organism evidence="4 5">
    <name type="scientific">Marmota monax</name>
    <name type="common">Woodchuck</name>
    <dbReference type="NCBI Taxonomy" id="9995"/>
    <lineage>
        <taxon>Eukaryota</taxon>
        <taxon>Metazoa</taxon>
        <taxon>Chordata</taxon>
        <taxon>Craniata</taxon>
        <taxon>Vertebrata</taxon>
        <taxon>Euteleostomi</taxon>
        <taxon>Mammalia</taxon>
        <taxon>Eutheria</taxon>
        <taxon>Euarchontoglires</taxon>
        <taxon>Glires</taxon>
        <taxon>Rodentia</taxon>
        <taxon>Sciuromorpha</taxon>
        <taxon>Sciuridae</taxon>
        <taxon>Xerinae</taxon>
        <taxon>Marmotini</taxon>
        <taxon>Marmota</taxon>
    </lineage>
</organism>
<sequence>MWGDQWTHAERRQADLPSPRHLVSVVLGAQSCRARSPRSRGSASARSSRTTPPPRRTSATSDVLLIQDSQGILPSLRPGPGHTTGAQHVLCEEWRPLRRGWAGGRVPGPHSACAPQLDRPASLGTASTQGTQCLAMGWGRLGTRVPTPRALQELNTTVVTSLCTLAPGCSAASASYVLGGCRRALAGGGVAGSHAPLAVPPGGASTGTQRPRYPAGGRCPQALSSHSLILGTSHWPRGLASPFLPGRFRWPPGLRGILRGLDSFLIRECATRQYPDFFPRVSLYVDWIHSVLPGQGAPAAPGRPPATAGSKP</sequence>
<comment type="caution">
    <text evidence="4">The sequence shown here is derived from an EMBL/GenBank/DDBJ whole genome shotgun (WGS) entry which is preliminary data.</text>
</comment>
<dbReference type="Proteomes" id="UP000335636">
    <property type="component" value="Unassembled WGS sequence"/>
</dbReference>
<dbReference type="AlphaFoldDB" id="A0A5E4BJN7"/>
<keyword evidence="1" id="KW-0378">Hydrolase</keyword>
<proteinExistence type="predicted"/>
<dbReference type="GO" id="GO:0004252">
    <property type="term" value="F:serine-type endopeptidase activity"/>
    <property type="evidence" value="ECO:0007669"/>
    <property type="project" value="InterPro"/>
</dbReference>
<dbReference type="SUPFAM" id="SSF50494">
    <property type="entry name" value="Trypsin-like serine proteases"/>
    <property type="match status" value="1"/>
</dbReference>
<evidence type="ECO:0000256" key="2">
    <source>
        <dbReference type="SAM" id="MobiDB-lite"/>
    </source>
</evidence>
<dbReference type="PROSITE" id="PS50240">
    <property type="entry name" value="TRYPSIN_DOM"/>
    <property type="match status" value="1"/>
</dbReference>
<protein>
    <recommendedName>
        <fullName evidence="3">Peptidase S1 domain-containing protein</fullName>
    </recommendedName>
</protein>
<keyword evidence="1" id="KW-0720">Serine protease</keyword>
<evidence type="ECO:0000313" key="5">
    <source>
        <dbReference type="Proteomes" id="UP000335636"/>
    </source>
</evidence>
<evidence type="ECO:0000259" key="3">
    <source>
        <dbReference type="PROSITE" id="PS50240"/>
    </source>
</evidence>